<keyword evidence="6" id="KW-1015">Disulfide bond</keyword>
<dbReference type="Gene3D" id="3.30.420.40">
    <property type="match status" value="2"/>
</dbReference>
<evidence type="ECO:0000259" key="9">
    <source>
        <dbReference type="Pfam" id="PF02782"/>
    </source>
</evidence>
<evidence type="ECO:0000313" key="10">
    <source>
        <dbReference type="EMBL" id="RHA75204.1"/>
    </source>
</evidence>
<evidence type="ECO:0000313" key="11">
    <source>
        <dbReference type="Proteomes" id="UP000283855"/>
    </source>
</evidence>
<evidence type="ECO:0000256" key="5">
    <source>
        <dbReference type="ARBA" id="ARBA00022840"/>
    </source>
</evidence>
<sequence length="462" mass="50684">MNNTYLAIDFGGGSGRVIAGQITGGQLHLDEIYRFSNRQIKMGNHIYWDFLSLFEEMKNGIRLAVQKGYHVTSIGIDTWGVDFGLLDRAGNLLGNPRCYRDPYTEGAPEEVFKTLSPSEHYRESGIQVMPINSLFQLYAMKKECPDLLECADKLLFTPDLFSYFLTGTANNEYCIASTSELILAKERSWNWELIKRMGFPSHLFGEIVMPGTSRGNILPSIAAETGLPADTQVIAVGSHDTASAVFAVPFPEGKASRCAFLSSGTWSLLGVELDEPILSEEARQAGFTNEGCTGGKIKFLQNITGLWILQRLMQQWKEAGADTSYGPLLQQASESQISGIIDVDNPVFTNPADMEKAIAEYCLSHHQEVPVTKGDYVMCVLKSLAARYKKGIEQLNSLLPEPIQQLHIIGGGCQNQLLNRLTEEALGIPVIAGPVEATAIGNILMQAQACGAIKNKNEVHIS</sequence>
<keyword evidence="7" id="KW-0684">Rhamnose metabolism</keyword>
<evidence type="ECO:0000256" key="7">
    <source>
        <dbReference type="ARBA" id="ARBA00023308"/>
    </source>
</evidence>
<reference evidence="10 11" key="1">
    <citation type="submission" date="2018-08" db="EMBL/GenBank/DDBJ databases">
        <title>A genome reference for cultivated species of the human gut microbiota.</title>
        <authorList>
            <person name="Zou Y."/>
            <person name="Xue W."/>
            <person name="Luo G."/>
        </authorList>
    </citation>
    <scope>NUCLEOTIDE SEQUENCE [LARGE SCALE GENOMIC DNA]</scope>
    <source>
        <strain evidence="10 11">AM42-38</strain>
    </source>
</reference>
<dbReference type="InterPro" id="IPR043129">
    <property type="entry name" value="ATPase_NBD"/>
</dbReference>
<keyword evidence="3" id="KW-0547">Nucleotide-binding</keyword>
<dbReference type="CDD" id="cd07771">
    <property type="entry name" value="ASKHA_NBD_FGGY_RhaB-like"/>
    <property type="match status" value="1"/>
</dbReference>
<dbReference type="GO" id="GO:0005524">
    <property type="term" value="F:ATP binding"/>
    <property type="evidence" value="ECO:0007669"/>
    <property type="project" value="UniProtKB-KW"/>
</dbReference>
<dbReference type="GO" id="GO:0005829">
    <property type="term" value="C:cytosol"/>
    <property type="evidence" value="ECO:0007669"/>
    <property type="project" value="TreeGrafter"/>
</dbReference>
<keyword evidence="5" id="KW-0067">ATP-binding</keyword>
<evidence type="ECO:0000256" key="1">
    <source>
        <dbReference type="ARBA" id="ARBA00009156"/>
    </source>
</evidence>
<feature type="domain" description="Carbohydrate kinase FGGY N-terminal" evidence="8">
    <location>
        <begin position="5"/>
        <end position="246"/>
    </location>
</feature>
<dbReference type="Pfam" id="PF02782">
    <property type="entry name" value="FGGY_C"/>
    <property type="match status" value="1"/>
</dbReference>
<protein>
    <submittedName>
        <fullName evidence="10">Rhamnulokinase</fullName>
    </submittedName>
</protein>
<accession>A0A413SZA5</accession>
<name>A0A413SZA5_9BACT</name>
<dbReference type="InterPro" id="IPR018484">
    <property type="entry name" value="FGGY_N"/>
</dbReference>
<dbReference type="EMBL" id="QSFT01000017">
    <property type="protein sequence ID" value="RHA75204.1"/>
    <property type="molecule type" value="Genomic_DNA"/>
</dbReference>
<feature type="domain" description="Carbohydrate kinase FGGY C-terminal" evidence="9">
    <location>
        <begin position="260"/>
        <end position="449"/>
    </location>
</feature>
<evidence type="ECO:0000259" key="8">
    <source>
        <dbReference type="Pfam" id="PF00370"/>
    </source>
</evidence>
<evidence type="ECO:0000256" key="2">
    <source>
        <dbReference type="ARBA" id="ARBA00022679"/>
    </source>
</evidence>
<dbReference type="Pfam" id="PF00370">
    <property type="entry name" value="FGGY_N"/>
    <property type="match status" value="1"/>
</dbReference>
<dbReference type="GO" id="GO:0006071">
    <property type="term" value="P:glycerol metabolic process"/>
    <property type="evidence" value="ECO:0007669"/>
    <property type="project" value="TreeGrafter"/>
</dbReference>
<gene>
    <name evidence="10" type="ORF">DW921_08905</name>
</gene>
<dbReference type="GO" id="GO:0019301">
    <property type="term" value="P:rhamnose catabolic process"/>
    <property type="evidence" value="ECO:0007669"/>
    <property type="project" value="InterPro"/>
</dbReference>
<dbReference type="AlphaFoldDB" id="A0A413SZA5"/>
<dbReference type="InterPro" id="IPR013449">
    <property type="entry name" value="Rhamnulokinase"/>
</dbReference>
<dbReference type="GO" id="GO:0008993">
    <property type="term" value="F:rhamnulokinase activity"/>
    <property type="evidence" value="ECO:0007669"/>
    <property type="project" value="InterPro"/>
</dbReference>
<dbReference type="RefSeq" id="WP_118400515.1">
    <property type="nucleotide sequence ID" value="NZ_CABJGD010000017.1"/>
</dbReference>
<comment type="similarity">
    <text evidence="1">Belongs to the FGGY kinase family.</text>
</comment>
<dbReference type="PANTHER" id="PTHR10196">
    <property type="entry name" value="SUGAR KINASE"/>
    <property type="match status" value="1"/>
</dbReference>
<dbReference type="GO" id="GO:0004370">
    <property type="term" value="F:glycerol kinase activity"/>
    <property type="evidence" value="ECO:0007669"/>
    <property type="project" value="TreeGrafter"/>
</dbReference>
<dbReference type="SUPFAM" id="SSF53067">
    <property type="entry name" value="Actin-like ATPase domain"/>
    <property type="match status" value="2"/>
</dbReference>
<evidence type="ECO:0000256" key="4">
    <source>
        <dbReference type="ARBA" id="ARBA00022777"/>
    </source>
</evidence>
<keyword evidence="4 10" id="KW-0418">Kinase</keyword>
<keyword evidence="2" id="KW-0808">Transferase</keyword>
<evidence type="ECO:0000256" key="3">
    <source>
        <dbReference type="ARBA" id="ARBA00022741"/>
    </source>
</evidence>
<proteinExistence type="inferred from homology"/>
<dbReference type="Proteomes" id="UP000283855">
    <property type="component" value="Unassembled WGS sequence"/>
</dbReference>
<organism evidence="10 11">
    <name type="scientific">Phocaeicola coprophilus</name>
    <dbReference type="NCBI Taxonomy" id="387090"/>
    <lineage>
        <taxon>Bacteria</taxon>
        <taxon>Pseudomonadati</taxon>
        <taxon>Bacteroidota</taxon>
        <taxon>Bacteroidia</taxon>
        <taxon>Bacteroidales</taxon>
        <taxon>Bacteroidaceae</taxon>
        <taxon>Phocaeicola</taxon>
    </lineage>
</organism>
<evidence type="ECO:0000256" key="6">
    <source>
        <dbReference type="ARBA" id="ARBA00023157"/>
    </source>
</evidence>
<dbReference type="InterPro" id="IPR018485">
    <property type="entry name" value="FGGY_C"/>
</dbReference>
<dbReference type="PANTHER" id="PTHR10196:SF93">
    <property type="entry name" value="L-RHAMNULOKINASE"/>
    <property type="match status" value="1"/>
</dbReference>
<comment type="caution">
    <text evidence="10">The sequence shown here is derived from an EMBL/GenBank/DDBJ whole genome shotgun (WGS) entry which is preliminary data.</text>
</comment>